<accession>A0AAX4PIR7</accession>
<feature type="coiled-coil region" evidence="1">
    <location>
        <begin position="61"/>
        <end position="88"/>
    </location>
</feature>
<evidence type="ECO:0000313" key="2">
    <source>
        <dbReference type="EMBL" id="WZN65614.1"/>
    </source>
</evidence>
<dbReference type="PANTHER" id="PTHR40131:SF1">
    <property type="entry name" value="C1Q DOMAIN-CONTAINING PROTEIN"/>
    <property type="match status" value="1"/>
</dbReference>
<evidence type="ECO:0000256" key="1">
    <source>
        <dbReference type="SAM" id="Coils"/>
    </source>
</evidence>
<sequence length="582" mass="64650">MDPLPGFSGGEDLLSGVNEWRNIQDVVRLTLKSFHDVLKSQAETIQDLGRRLEGKVGEEDFSDLRDRQRKAELRADELESQVRRAEETLVDRPSRKELLSELQKRVTRMEHSVKASSHESKNQVLDAMKELESSMGAELKALKTQMRAKVSVERFRAEMEARATVSEIGEMLDSKVDRGMLSKSVEKLRSHFSGELLRKADREKTDGAVSRIEREVAELSKLNGASLKDLMKSKADSKQVRMLREVLTEEVQRLGDRIHEMEQRADADSQTAAGAFKSISNSFDQHIADLQQIVDDQAFGVQGLKEILENRIAATQGALDTIKSRLDGMATADDLERVEREKAGAAEVDLKIKEGLALMAPRSNLEEIADRVERLQLVTDCRGPDLNATTVEDICSVLDRKANVEDINDVLRSVQGDIDAKIDSAAFHKAVRDQSTINASICVDSSVGRWLWKTGRTKAGHLIPWNSQVLNTDPANFGWEKDRSSVCCQSGGLYEINLCFFARKKPVLQLLVNGEAVIESNNVSSYIAHRASGSWVGVGRHSTGQVTGLSLVEFLSLPPRAKVSVTYQGEEGVQGFLGLRKI</sequence>
<dbReference type="Proteomes" id="UP001472866">
    <property type="component" value="Chromosome 12"/>
</dbReference>
<dbReference type="AlphaFoldDB" id="A0AAX4PIR7"/>
<evidence type="ECO:0000313" key="3">
    <source>
        <dbReference type="Proteomes" id="UP001472866"/>
    </source>
</evidence>
<gene>
    <name evidence="2" type="ORF">HKI87_12g71740</name>
</gene>
<dbReference type="PANTHER" id="PTHR40131">
    <property type="entry name" value="C1Q DOMAIN-CONTAINING PROTEIN"/>
    <property type="match status" value="1"/>
</dbReference>
<proteinExistence type="predicted"/>
<dbReference type="EMBL" id="CP151512">
    <property type="protein sequence ID" value="WZN65614.1"/>
    <property type="molecule type" value="Genomic_DNA"/>
</dbReference>
<reference evidence="2 3" key="1">
    <citation type="submission" date="2024-03" db="EMBL/GenBank/DDBJ databases">
        <title>Complete genome sequence of the green alga Chloropicon roscoffensis RCC1871.</title>
        <authorList>
            <person name="Lemieux C."/>
            <person name="Pombert J.-F."/>
            <person name="Otis C."/>
            <person name="Turmel M."/>
        </authorList>
    </citation>
    <scope>NUCLEOTIDE SEQUENCE [LARGE SCALE GENOMIC DNA]</scope>
    <source>
        <strain evidence="2 3">RCC1871</strain>
    </source>
</reference>
<organism evidence="2 3">
    <name type="scientific">Chloropicon roscoffensis</name>
    <dbReference type="NCBI Taxonomy" id="1461544"/>
    <lineage>
        <taxon>Eukaryota</taxon>
        <taxon>Viridiplantae</taxon>
        <taxon>Chlorophyta</taxon>
        <taxon>Chloropicophyceae</taxon>
        <taxon>Chloropicales</taxon>
        <taxon>Chloropicaceae</taxon>
        <taxon>Chloropicon</taxon>
    </lineage>
</organism>
<keyword evidence="3" id="KW-1185">Reference proteome</keyword>
<keyword evidence="1" id="KW-0175">Coiled coil</keyword>
<protein>
    <submittedName>
        <fullName evidence="2">Uncharacterized protein</fullName>
    </submittedName>
</protein>
<name>A0AAX4PIR7_9CHLO</name>